<dbReference type="SMART" id="SM00014">
    <property type="entry name" value="acidPPc"/>
    <property type="match status" value="1"/>
</dbReference>
<proteinExistence type="predicted"/>
<keyword evidence="7" id="KW-1185">Reference proteome</keyword>
<accession>A0A1Y0IEV4</accession>
<protein>
    <recommendedName>
        <fullName evidence="1">undecaprenyl-diphosphate phosphatase</fullName>
        <ecNumber evidence="1">3.6.1.27</ecNumber>
    </recommendedName>
    <alternativeName>
        <fullName evidence="2">Undecaprenyl pyrophosphate phosphatase</fullName>
    </alternativeName>
</protein>
<organism evidence="6 7">
    <name type="scientific">Oleiphilus messinensis</name>
    <dbReference type="NCBI Taxonomy" id="141451"/>
    <lineage>
        <taxon>Bacteria</taxon>
        <taxon>Pseudomonadati</taxon>
        <taxon>Pseudomonadota</taxon>
        <taxon>Gammaproteobacteria</taxon>
        <taxon>Oceanospirillales</taxon>
        <taxon>Oleiphilaceae</taxon>
        <taxon>Oleiphilus</taxon>
    </lineage>
</organism>
<feature type="transmembrane region" description="Helical" evidence="4">
    <location>
        <begin position="48"/>
        <end position="68"/>
    </location>
</feature>
<dbReference type="AlphaFoldDB" id="A0A1Y0IEV4"/>
<dbReference type="PANTHER" id="PTHR14969">
    <property type="entry name" value="SPHINGOSINE-1-PHOSPHATE PHOSPHOHYDROLASE"/>
    <property type="match status" value="1"/>
</dbReference>
<evidence type="ECO:0000256" key="4">
    <source>
        <dbReference type="SAM" id="Phobius"/>
    </source>
</evidence>
<dbReference type="InterPro" id="IPR000326">
    <property type="entry name" value="PAP2/HPO"/>
</dbReference>
<keyword evidence="4" id="KW-1133">Transmembrane helix</keyword>
<feature type="transmembrane region" description="Helical" evidence="4">
    <location>
        <begin position="164"/>
        <end position="181"/>
    </location>
</feature>
<comment type="catalytic activity">
    <reaction evidence="3">
        <text>di-trans,octa-cis-undecaprenyl diphosphate + H2O = di-trans,octa-cis-undecaprenyl phosphate + phosphate + H(+)</text>
        <dbReference type="Rhea" id="RHEA:28094"/>
        <dbReference type="ChEBI" id="CHEBI:15377"/>
        <dbReference type="ChEBI" id="CHEBI:15378"/>
        <dbReference type="ChEBI" id="CHEBI:43474"/>
        <dbReference type="ChEBI" id="CHEBI:58405"/>
        <dbReference type="ChEBI" id="CHEBI:60392"/>
        <dbReference type="EC" id="3.6.1.27"/>
    </reaction>
</comment>
<dbReference type="EMBL" id="CP021425">
    <property type="protein sequence ID" value="ARU57894.1"/>
    <property type="molecule type" value="Genomic_DNA"/>
</dbReference>
<dbReference type="Pfam" id="PF01569">
    <property type="entry name" value="PAP2"/>
    <property type="match status" value="1"/>
</dbReference>
<evidence type="ECO:0000256" key="1">
    <source>
        <dbReference type="ARBA" id="ARBA00012374"/>
    </source>
</evidence>
<evidence type="ECO:0000256" key="2">
    <source>
        <dbReference type="ARBA" id="ARBA00032707"/>
    </source>
</evidence>
<reference evidence="6 7" key="1">
    <citation type="submission" date="2017-05" db="EMBL/GenBank/DDBJ databases">
        <title>Genomic insights into alkan degradation activity of Oleiphilus messinensis.</title>
        <authorList>
            <person name="Kozyavkin S.A."/>
            <person name="Slesarev A.I."/>
            <person name="Golyshin P.N."/>
            <person name="Korzhenkov A."/>
            <person name="Golyshina O.N."/>
            <person name="Toshchakov S.V."/>
        </authorList>
    </citation>
    <scope>NUCLEOTIDE SEQUENCE [LARGE SCALE GENOMIC DNA]</scope>
    <source>
        <strain evidence="6 7">ME102</strain>
    </source>
</reference>
<dbReference type="Gene3D" id="1.20.144.10">
    <property type="entry name" value="Phosphatidic acid phosphatase type 2/haloperoxidase"/>
    <property type="match status" value="1"/>
</dbReference>
<dbReference type="Proteomes" id="UP000196027">
    <property type="component" value="Chromosome"/>
</dbReference>
<dbReference type="OrthoDB" id="9780918at2"/>
<dbReference type="InterPro" id="IPR036938">
    <property type="entry name" value="PAP2/HPO_sf"/>
</dbReference>
<evidence type="ECO:0000259" key="5">
    <source>
        <dbReference type="SMART" id="SM00014"/>
    </source>
</evidence>
<feature type="transmembrane region" description="Helical" evidence="4">
    <location>
        <begin position="269"/>
        <end position="288"/>
    </location>
</feature>
<dbReference type="GO" id="GO:0050380">
    <property type="term" value="F:undecaprenyl-diphosphatase activity"/>
    <property type="evidence" value="ECO:0007669"/>
    <property type="project" value="UniProtKB-EC"/>
</dbReference>
<feature type="transmembrane region" description="Helical" evidence="4">
    <location>
        <begin position="88"/>
        <end position="107"/>
    </location>
</feature>
<feature type="domain" description="Phosphatidic acid phosphatase type 2/haloperoxidase" evidence="5">
    <location>
        <begin position="114"/>
        <end position="227"/>
    </location>
</feature>
<feature type="transmembrane region" description="Helical" evidence="4">
    <location>
        <begin position="114"/>
        <end position="132"/>
    </location>
</feature>
<name>A0A1Y0IEV4_9GAMM</name>
<dbReference type="EC" id="3.6.1.27" evidence="1"/>
<dbReference type="SUPFAM" id="SSF48317">
    <property type="entry name" value="Acid phosphatase/Vanadium-dependent haloperoxidase"/>
    <property type="match status" value="1"/>
</dbReference>
<keyword evidence="4" id="KW-0812">Transmembrane</keyword>
<dbReference type="RefSeq" id="WP_087462739.1">
    <property type="nucleotide sequence ID" value="NZ_CP021425.1"/>
</dbReference>
<keyword evidence="4" id="KW-0472">Membrane</keyword>
<feature type="transmembrane region" description="Helical" evidence="4">
    <location>
        <begin position="241"/>
        <end position="257"/>
    </location>
</feature>
<evidence type="ECO:0000256" key="3">
    <source>
        <dbReference type="ARBA" id="ARBA00047594"/>
    </source>
</evidence>
<feature type="transmembrane region" description="Helical" evidence="4">
    <location>
        <begin position="188"/>
        <end position="206"/>
    </location>
</feature>
<dbReference type="PANTHER" id="PTHR14969:SF13">
    <property type="entry name" value="AT30094P"/>
    <property type="match status" value="1"/>
</dbReference>
<sequence length="317" mass="35858">MLYQATLRRKWHMLQQLCSDWLDSARLAGDLEASRRLNRKINEARITLIKRTMVISFFMAITFMLTHGYHWGFLTINSWGVLLNNEDWQVITFMGDALFCLVIVLFFARSNPHLAWVVFLAAIYGTLFTHSLKQLVDAFRPAYMLDPEIFYIIGPAFKKHSFPSGHALTIFTTATVLLYYARNLSTRVFLIVAAALIGISRVMVGVHWPIDVLVGAVGGGLATIGAVYTTRYWYWGMRIPGHLFLLFIWVGCAIALWNHDGGYAAASPFAKLFCLGALGWAFYSYIWYPVSLKRKTLQLNADLVLPVIQPRMGSSGS</sequence>
<evidence type="ECO:0000313" key="6">
    <source>
        <dbReference type="EMBL" id="ARU57894.1"/>
    </source>
</evidence>
<dbReference type="KEGG" id="ome:OLMES_3874"/>
<gene>
    <name evidence="6" type="ORF">OLMES_3874</name>
</gene>
<evidence type="ECO:0000313" key="7">
    <source>
        <dbReference type="Proteomes" id="UP000196027"/>
    </source>
</evidence>
<feature type="transmembrane region" description="Helical" evidence="4">
    <location>
        <begin position="212"/>
        <end position="234"/>
    </location>
</feature>